<evidence type="ECO:0000313" key="2">
    <source>
        <dbReference type="EMBL" id="MRW88895.1"/>
    </source>
</evidence>
<dbReference type="EMBL" id="WKJK01000001">
    <property type="protein sequence ID" value="MRW88895.1"/>
    <property type="molecule type" value="Genomic_DNA"/>
</dbReference>
<dbReference type="Gene3D" id="3.40.190.290">
    <property type="match status" value="1"/>
</dbReference>
<evidence type="ECO:0000313" key="3">
    <source>
        <dbReference type="Proteomes" id="UP000433309"/>
    </source>
</evidence>
<dbReference type="RefSeq" id="WP_154372848.1">
    <property type="nucleotide sequence ID" value="NZ_WKJK01000001.1"/>
</dbReference>
<dbReference type="Proteomes" id="UP000433309">
    <property type="component" value="Unassembled WGS sequence"/>
</dbReference>
<dbReference type="SUPFAM" id="SSF53850">
    <property type="entry name" value="Periplasmic binding protein-like II"/>
    <property type="match status" value="1"/>
</dbReference>
<proteinExistence type="predicted"/>
<dbReference type="InterPro" id="IPR005119">
    <property type="entry name" value="LysR_subst-bd"/>
</dbReference>
<dbReference type="Pfam" id="PF03466">
    <property type="entry name" value="LysR_substrate"/>
    <property type="match status" value="1"/>
</dbReference>
<dbReference type="AlphaFoldDB" id="A0A6I2KSQ8"/>
<keyword evidence="3" id="KW-1185">Reference proteome</keyword>
<protein>
    <recommendedName>
        <fullName evidence="1">LysR substrate-binding domain-containing protein</fullName>
    </recommendedName>
</protein>
<evidence type="ECO:0000259" key="1">
    <source>
        <dbReference type="Pfam" id="PF03466"/>
    </source>
</evidence>
<name>A0A6I2KSQ8_9BURK</name>
<reference evidence="2 3" key="1">
    <citation type="submission" date="2019-11" db="EMBL/GenBank/DDBJ databases">
        <title>Novel species isolated from a subtropical stream in China.</title>
        <authorList>
            <person name="Lu H."/>
        </authorList>
    </citation>
    <scope>NUCLEOTIDE SEQUENCE [LARGE SCALE GENOMIC DNA]</scope>
    <source>
        <strain evidence="2 3">FT80W</strain>
    </source>
</reference>
<accession>A0A6I2KSQ8</accession>
<sequence length="97" mass="10688">MADSVQQQWLVHQLQGRPIAISSNDLRIQAMAAMGGAGLVVLPDSLGKEYGLIKVPTDDAPLELPIWLAFHEDLRSSPKIRVVLDFILEGLVQVQQM</sequence>
<feature type="domain" description="LysR substrate-binding" evidence="1">
    <location>
        <begin position="8"/>
        <end position="90"/>
    </location>
</feature>
<gene>
    <name evidence="2" type="ORF">GJ699_02755</name>
</gene>
<comment type="caution">
    <text evidence="2">The sequence shown here is derived from an EMBL/GenBank/DDBJ whole genome shotgun (WGS) entry which is preliminary data.</text>
</comment>
<organism evidence="2 3">
    <name type="scientific">Duganella guangzhouensis</name>
    <dbReference type="NCBI Taxonomy" id="2666084"/>
    <lineage>
        <taxon>Bacteria</taxon>
        <taxon>Pseudomonadati</taxon>
        <taxon>Pseudomonadota</taxon>
        <taxon>Betaproteobacteria</taxon>
        <taxon>Burkholderiales</taxon>
        <taxon>Oxalobacteraceae</taxon>
        <taxon>Telluria group</taxon>
        <taxon>Duganella</taxon>
    </lineage>
</organism>